<dbReference type="InterPro" id="IPR006674">
    <property type="entry name" value="HD_domain"/>
</dbReference>
<keyword evidence="3" id="KW-1185">Reference proteome</keyword>
<organism evidence="2 3">
    <name type="scientific">Dichotomopilus funicola</name>
    <dbReference type="NCBI Taxonomy" id="1934379"/>
    <lineage>
        <taxon>Eukaryota</taxon>
        <taxon>Fungi</taxon>
        <taxon>Dikarya</taxon>
        <taxon>Ascomycota</taxon>
        <taxon>Pezizomycotina</taxon>
        <taxon>Sordariomycetes</taxon>
        <taxon>Sordariomycetidae</taxon>
        <taxon>Sordariales</taxon>
        <taxon>Chaetomiaceae</taxon>
        <taxon>Dichotomopilus</taxon>
    </lineage>
</organism>
<dbReference type="SUPFAM" id="SSF109604">
    <property type="entry name" value="HD-domain/PDEase-like"/>
    <property type="match status" value="1"/>
</dbReference>
<reference evidence="2" key="1">
    <citation type="journal article" date="2023" name="Mol. Phylogenet. Evol.">
        <title>Genome-scale phylogeny and comparative genomics of the fungal order Sordariales.</title>
        <authorList>
            <person name="Hensen N."/>
            <person name="Bonometti L."/>
            <person name="Westerberg I."/>
            <person name="Brannstrom I.O."/>
            <person name="Guillou S."/>
            <person name="Cros-Aarteil S."/>
            <person name="Calhoun S."/>
            <person name="Haridas S."/>
            <person name="Kuo A."/>
            <person name="Mondo S."/>
            <person name="Pangilinan J."/>
            <person name="Riley R."/>
            <person name="LaButti K."/>
            <person name="Andreopoulos B."/>
            <person name="Lipzen A."/>
            <person name="Chen C."/>
            <person name="Yan M."/>
            <person name="Daum C."/>
            <person name="Ng V."/>
            <person name="Clum A."/>
            <person name="Steindorff A."/>
            <person name="Ohm R.A."/>
            <person name="Martin F."/>
            <person name="Silar P."/>
            <person name="Natvig D.O."/>
            <person name="Lalanne C."/>
            <person name="Gautier V."/>
            <person name="Ament-Velasquez S.L."/>
            <person name="Kruys A."/>
            <person name="Hutchinson M.I."/>
            <person name="Powell A.J."/>
            <person name="Barry K."/>
            <person name="Miller A.N."/>
            <person name="Grigoriev I.V."/>
            <person name="Debuchy R."/>
            <person name="Gladieux P."/>
            <person name="Hiltunen Thoren M."/>
            <person name="Johannesson H."/>
        </authorList>
    </citation>
    <scope>NUCLEOTIDE SEQUENCE</scope>
    <source>
        <strain evidence="2">CBS 141.50</strain>
    </source>
</reference>
<dbReference type="Pfam" id="PF01966">
    <property type="entry name" value="HD"/>
    <property type="match status" value="1"/>
</dbReference>
<dbReference type="InterPro" id="IPR003607">
    <property type="entry name" value="HD/PDEase_dom"/>
</dbReference>
<dbReference type="Proteomes" id="UP001302676">
    <property type="component" value="Unassembled WGS sequence"/>
</dbReference>
<proteinExistence type="predicted"/>
<evidence type="ECO:0000313" key="3">
    <source>
        <dbReference type="Proteomes" id="UP001302676"/>
    </source>
</evidence>
<dbReference type="Gene3D" id="1.10.3210.50">
    <property type="match status" value="1"/>
</dbReference>
<name>A0AAN6ZNM7_9PEZI</name>
<dbReference type="RefSeq" id="XP_062637695.1">
    <property type="nucleotide sequence ID" value="XM_062777045.1"/>
</dbReference>
<evidence type="ECO:0000259" key="1">
    <source>
        <dbReference type="Pfam" id="PF01966"/>
    </source>
</evidence>
<dbReference type="AlphaFoldDB" id="A0AAN6ZNM7"/>
<dbReference type="GeneID" id="87813658"/>
<sequence length="218" mass="24053">MASSTPAINAFPNDPLVQAVKEHVKTYMQNYDASHSWDHIERVVTMAHNLYARSDAAFRDSVDLRVVHLAALLHDVGDHKYLQPGENPHTQITTLLLSLSCPSPLATTLQTICSGVSYSTETKNPAHTAALVAQYPELGLVQDADRLDAIGAVGIGRMFTYGGARSTRSLRDTMAHLDEKLVKLEGMMKTEAGRAVARERGERLRVFRGWWVEEAGEI</sequence>
<dbReference type="PANTHER" id="PTHR33594">
    <property type="entry name" value="SUPERFAMILY HYDROLASE, PUTATIVE (AFU_ORTHOLOGUE AFUA_1G03035)-RELATED"/>
    <property type="match status" value="1"/>
</dbReference>
<dbReference type="CDD" id="cd00077">
    <property type="entry name" value="HDc"/>
    <property type="match status" value="1"/>
</dbReference>
<comment type="caution">
    <text evidence="2">The sequence shown here is derived from an EMBL/GenBank/DDBJ whole genome shotgun (WGS) entry which is preliminary data.</text>
</comment>
<accession>A0AAN6ZNM7</accession>
<dbReference type="PANTHER" id="PTHR33594:SF1">
    <property type="entry name" value="HD_PDEASE DOMAIN-CONTAINING PROTEIN"/>
    <property type="match status" value="1"/>
</dbReference>
<evidence type="ECO:0000313" key="2">
    <source>
        <dbReference type="EMBL" id="KAK4144324.1"/>
    </source>
</evidence>
<gene>
    <name evidence="2" type="ORF">C8A04DRAFT_11639</name>
</gene>
<reference evidence="2" key="2">
    <citation type="submission" date="2023-05" db="EMBL/GenBank/DDBJ databases">
        <authorList>
            <consortium name="Lawrence Berkeley National Laboratory"/>
            <person name="Steindorff A."/>
            <person name="Hensen N."/>
            <person name="Bonometti L."/>
            <person name="Westerberg I."/>
            <person name="Brannstrom I.O."/>
            <person name="Guillou S."/>
            <person name="Cros-Aarteil S."/>
            <person name="Calhoun S."/>
            <person name="Haridas S."/>
            <person name="Kuo A."/>
            <person name="Mondo S."/>
            <person name="Pangilinan J."/>
            <person name="Riley R."/>
            <person name="Labutti K."/>
            <person name="Andreopoulos B."/>
            <person name="Lipzen A."/>
            <person name="Chen C."/>
            <person name="Yanf M."/>
            <person name="Daum C."/>
            <person name="Ng V."/>
            <person name="Clum A."/>
            <person name="Ohm R."/>
            <person name="Martin F."/>
            <person name="Silar P."/>
            <person name="Natvig D."/>
            <person name="Lalanne C."/>
            <person name="Gautier V."/>
            <person name="Ament-Velasquez S.L."/>
            <person name="Kruys A."/>
            <person name="Hutchinson M.I."/>
            <person name="Powell A.J."/>
            <person name="Barry K."/>
            <person name="Miller A.N."/>
            <person name="Grigoriev I.V."/>
            <person name="Debuchy R."/>
            <person name="Gladieux P."/>
            <person name="Thoren M.H."/>
            <person name="Johannesson H."/>
        </authorList>
    </citation>
    <scope>NUCLEOTIDE SEQUENCE</scope>
    <source>
        <strain evidence="2">CBS 141.50</strain>
    </source>
</reference>
<protein>
    <recommendedName>
        <fullName evidence="1">HD domain-containing protein</fullName>
    </recommendedName>
</protein>
<feature type="domain" description="HD" evidence="1">
    <location>
        <begin position="37"/>
        <end position="149"/>
    </location>
</feature>
<dbReference type="EMBL" id="MU853578">
    <property type="protein sequence ID" value="KAK4144324.1"/>
    <property type="molecule type" value="Genomic_DNA"/>
</dbReference>